<evidence type="ECO:0000313" key="8">
    <source>
        <dbReference type="EMBL" id="CAB4945540.1"/>
    </source>
</evidence>
<dbReference type="InterPro" id="IPR004869">
    <property type="entry name" value="MMPL_dom"/>
</dbReference>
<feature type="transmembrane region" description="Helical" evidence="6">
    <location>
        <begin position="670"/>
        <end position="689"/>
    </location>
</feature>
<reference evidence="8" key="1">
    <citation type="submission" date="2020-05" db="EMBL/GenBank/DDBJ databases">
        <authorList>
            <person name="Chiriac C."/>
            <person name="Salcher M."/>
            <person name="Ghai R."/>
            <person name="Kavagutti S V."/>
        </authorList>
    </citation>
    <scope>NUCLEOTIDE SEQUENCE</scope>
</reference>
<protein>
    <submittedName>
        <fullName evidence="8">Unannotated protein</fullName>
    </submittedName>
</protein>
<keyword evidence="4 6" id="KW-1133">Transmembrane helix</keyword>
<sequence>MKRFAAIVIKYAKTSLFGFIALVALATALGVQSFSSLQAGGYENPGADSSRVTSVLANDFKQEVPEIVAVVDFGAPVASLATEVKAADLLNELQATDGVKKVTSYFTLGHPSSLASTDGKAAYFFVQLTPTANKVEVAAYFEKTYANGFMGAKVYLSGSAIISSEINGTISSDLATAEMVAVPIVIILLLFIFGSLVAAGLPLLIAGLSIGGSLFFVWLSTQVTTTSVFAVNLITAMGLGLGIDYALLLVNRFREERKLGNSVEQSVINTVSTAGRTVLFSGITVAIVTGAMWFFPQTFLHSLALGGVAVVVVAVAAALIPLPAILFLLGDRINKGKVLKGDLAPKDVGVWNTISRFVMKRPVAVLVVTVLALGGLMSLSNGVVFSQVDDRILSKTSRAVIASNQVRERFSAREGSPAEIIVAAGNETAVVKYALDLSRMKDVARVQTFSGVVAHGLLDSAYAPNFTGYVKDGFERIVVIHDVEPRSPAGYAFTVKMRALPHPGLTEVSIGGAAAVYTDAQQGVENHLLPAILWIVIATLVLLFLFTGSVILPIKAVLLNLISLGAVLGVLNWVFANNGLPWLTDNFIHTGTIDTSSFVLIAVVGFGLSMDYELFLLSRIKEQHEHGLSTTESVALGLQRSGRIITAAALVLAVSFAAFAFGGVSIMKMLGVGIALAILIDATVVRALMVPALMRLFGEWNWWAPKWLKVVYDRFGLKD</sequence>
<feature type="transmembrane region" description="Helical" evidence="6">
    <location>
        <begin position="363"/>
        <end position="385"/>
    </location>
</feature>
<evidence type="ECO:0000256" key="3">
    <source>
        <dbReference type="ARBA" id="ARBA00022692"/>
    </source>
</evidence>
<keyword evidence="2" id="KW-1003">Cell membrane</keyword>
<dbReference type="AlphaFoldDB" id="A0A6J7JPM7"/>
<dbReference type="GO" id="GO:0005886">
    <property type="term" value="C:plasma membrane"/>
    <property type="evidence" value="ECO:0007669"/>
    <property type="project" value="UniProtKB-SubCell"/>
</dbReference>
<keyword evidence="3 6" id="KW-0812">Transmembrane</keyword>
<feature type="transmembrane region" description="Helical" evidence="6">
    <location>
        <begin position="201"/>
        <end position="221"/>
    </location>
</feature>
<dbReference type="SUPFAM" id="SSF82866">
    <property type="entry name" value="Multidrug efflux transporter AcrB transmembrane domain"/>
    <property type="match status" value="2"/>
</dbReference>
<keyword evidence="5 6" id="KW-0472">Membrane</keyword>
<feature type="transmembrane region" description="Helical" evidence="6">
    <location>
        <begin position="278"/>
        <end position="296"/>
    </location>
</feature>
<feature type="domain" description="Membrane transport protein MMPL" evidence="7">
    <location>
        <begin position="399"/>
        <end position="706"/>
    </location>
</feature>
<evidence type="ECO:0000256" key="4">
    <source>
        <dbReference type="ARBA" id="ARBA00022989"/>
    </source>
</evidence>
<dbReference type="Gene3D" id="1.20.1640.10">
    <property type="entry name" value="Multidrug efflux transporter AcrB transmembrane domain"/>
    <property type="match status" value="2"/>
</dbReference>
<dbReference type="PANTHER" id="PTHR33406">
    <property type="entry name" value="MEMBRANE PROTEIN MJ1562-RELATED"/>
    <property type="match status" value="1"/>
</dbReference>
<gene>
    <name evidence="8" type="ORF">UFOPK3837_00091</name>
</gene>
<comment type="subcellular location">
    <subcellularLocation>
        <location evidence="1">Cell membrane</location>
        <topology evidence="1">Multi-pass membrane protein</topology>
    </subcellularLocation>
</comment>
<evidence type="ECO:0000256" key="2">
    <source>
        <dbReference type="ARBA" id="ARBA00022475"/>
    </source>
</evidence>
<organism evidence="8">
    <name type="scientific">freshwater metagenome</name>
    <dbReference type="NCBI Taxonomy" id="449393"/>
    <lineage>
        <taxon>unclassified sequences</taxon>
        <taxon>metagenomes</taxon>
        <taxon>ecological metagenomes</taxon>
    </lineage>
</organism>
<feature type="transmembrane region" description="Helical" evidence="6">
    <location>
        <begin position="557"/>
        <end position="576"/>
    </location>
</feature>
<dbReference type="PANTHER" id="PTHR33406:SF11">
    <property type="entry name" value="MEMBRANE PROTEIN SCO6666-RELATED"/>
    <property type="match status" value="1"/>
</dbReference>
<feature type="domain" description="Membrane transport protein MMPL" evidence="7">
    <location>
        <begin position="44"/>
        <end position="364"/>
    </location>
</feature>
<feature type="transmembrane region" description="Helical" evidence="6">
    <location>
        <begin position="644"/>
        <end position="664"/>
    </location>
</feature>
<feature type="transmembrane region" description="Helical" evidence="6">
    <location>
        <begin position="227"/>
        <end position="250"/>
    </location>
</feature>
<evidence type="ECO:0000256" key="5">
    <source>
        <dbReference type="ARBA" id="ARBA00023136"/>
    </source>
</evidence>
<feature type="transmembrane region" description="Helical" evidence="6">
    <location>
        <begin position="174"/>
        <end position="194"/>
    </location>
</feature>
<feature type="transmembrane region" description="Helical" evidence="6">
    <location>
        <begin position="531"/>
        <end position="552"/>
    </location>
</feature>
<evidence type="ECO:0000256" key="1">
    <source>
        <dbReference type="ARBA" id="ARBA00004651"/>
    </source>
</evidence>
<proteinExistence type="predicted"/>
<accession>A0A6J7JPM7</accession>
<feature type="transmembrane region" description="Helical" evidence="6">
    <location>
        <begin position="596"/>
        <end position="617"/>
    </location>
</feature>
<feature type="transmembrane region" description="Helical" evidence="6">
    <location>
        <begin position="302"/>
        <end position="329"/>
    </location>
</feature>
<dbReference type="InterPro" id="IPR050545">
    <property type="entry name" value="Mycobact_MmpL"/>
</dbReference>
<evidence type="ECO:0000256" key="6">
    <source>
        <dbReference type="SAM" id="Phobius"/>
    </source>
</evidence>
<evidence type="ECO:0000259" key="7">
    <source>
        <dbReference type="Pfam" id="PF03176"/>
    </source>
</evidence>
<dbReference type="Pfam" id="PF03176">
    <property type="entry name" value="MMPL"/>
    <property type="match status" value="2"/>
</dbReference>
<name>A0A6J7JPM7_9ZZZZ</name>
<dbReference type="EMBL" id="CAFBNO010000002">
    <property type="protein sequence ID" value="CAB4945540.1"/>
    <property type="molecule type" value="Genomic_DNA"/>
</dbReference>